<feature type="domain" description="TnsA endonuclease N-terminal" evidence="1">
    <location>
        <begin position="36"/>
        <end position="112"/>
    </location>
</feature>
<evidence type="ECO:0000313" key="3">
    <source>
        <dbReference type="Proteomes" id="UP000034531"/>
    </source>
</evidence>
<dbReference type="EMBL" id="LBYI01000028">
    <property type="protein sequence ID" value="KKR49416.1"/>
    <property type="molecule type" value="Genomic_DNA"/>
</dbReference>
<dbReference type="Proteomes" id="UP000034531">
    <property type="component" value="Unassembled WGS sequence"/>
</dbReference>
<comment type="caution">
    <text evidence="2">The sequence shown here is derived from an EMBL/GenBank/DDBJ whole genome shotgun (WGS) entry which is preliminary data.</text>
</comment>
<keyword evidence="2" id="KW-0347">Helicase</keyword>
<dbReference type="InterPro" id="IPR014833">
    <property type="entry name" value="TnsA_N"/>
</dbReference>
<proteinExistence type="predicted"/>
<protein>
    <submittedName>
        <fullName evidence="2">Type III restriction-modification enzyme helicase subunit</fullName>
    </submittedName>
</protein>
<dbReference type="Pfam" id="PF08722">
    <property type="entry name" value="Tn7_TnsA-like_N"/>
    <property type="match status" value="1"/>
</dbReference>
<dbReference type="GO" id="GO:0004386">
    <property type="term" value="F:helicase activity"/>
    <property type="evidence" value="ECO:0007669"/>
    <property type="project" value="UniProtKB-KW"/>
</dbReference>
<evidence type="ECO:0000313" key="2">
    <source>
        <dbReference type="EMBL" id="KKR49416.1"/>
    </source>
</evidence>
<keyword evidence="2" id="KW-0547">Nucleotide-binding</keyword>
<evidence type="ECO:0000259" key="1">
    <source>
        <dbReference type="Pfam" id="PF08722"/>
    </source>
</evidence>
<keyword evidence="2" id="KW-0067">ATP-binding</keyword>
<dbReference type="AlphaFoldDB" id="A0A0G0RHT0"/>
<gene>
    <name evidence="2" type="ORF">UT84_C0028G0005</name>
</gene>
<keyword evidence="2" id="KW-0378">Hydrolase</keyword>
<sequence>MISKRGTLTQLKKNPQGSESYDSALEREYMIELERDSAVVYWTKKHGLKIPYKIFGFSHKYLPDFLVEYKDGHKEIHETKGLPLMLWLSTKIKREAAEDYFEKLGWKYKMITKGRAAFYNKI</sequence>
<accession>A0A0G0RHT0</accession>
<name>A0A0G0RHT0_9BACT</name>
<reference evidence="2 3" key="1">
    <citation type="journal article" date="2015" name="Nature">
        <title>rRNA introns, odd ribosomes, and small enigmatic genomes across a large radiation of phyla.</title>
        <authorList>
            <person name="Brown C.T."/>
            <person name="Hug L.A."/>
            <person name="Thomas B.C."/>
            <person name="Sharon I."/>
            <person name="Castelle C.J."/>
            <person name="Singh A."/>
            <person name="Wilkins M.J."/>
            <person name="Williams K.H."/>
            <person name="Banfield J.F."/>
        </authorList>
    </citation>
    <scope>NUCLEOTIDE SEQUENCE [LARGE SCALE GENOMIC DNA]</scope>
</reference>
<organism evidence="2 3">
    <name type="scientific">Candidatus Curtissbacteria bacterium GW2011_GWA1_40_16</name>
    <dbReference type="NCBI Taxonomy" id="1618405"/>
    <lineage>
        <taxon>Bacteria</taxon>
        <taxon>Candidatus Curtissiibacteriota</taxon>
    </lineage>
</organism>